<dbReference type="PANTHER" id="PTHR38340">
    <property type="entry name" value="S-LAYER PROTEIN"/>
    <property type="match status" value="1"/>
</dbReference>
<accession>A0A6M0QWT5</accession>
<dbReference type="GO" id="GO:0005576">
    <property type="term" value="C:extracellular region"/>
    <property type="evidence" value="ECO:0007669"/>
    <property type="project" value="UniProtKB-SubCell"/>
</dbReference>
<gene>
    <name evidence="4" type="ORF">G4Z14_16775</name>
</gene>
<evidence type="ECO:0000256" key="1">
    <source>
        <dbReference type="ARBA" id="ARBA00004613"/>
    </source>
</evidence>
<evidence type="ECO:0000313" key="4">
    <source>
        <dbReference type="EMBL" id="NEY91946.1"/>
    </source>
</evidence>
<evidence type="ECO:0000259" key="3">
    <source>
        <dbReference type="SMART" id="SM00539"/>
    </source>
</evidence>
<dbReference type="InterPro" id="IPR001343">
    <property type="entry name" value="Hemolysn_Ca-bd"/>
</dbReference>
<sequence length="470" mass="48345">MAIPGYTPVSSSDPLAFGDNMLTRSDDGSSTAINIAAIFEDGIVIGGQTFTSLYLNNNGNISFGIPLSTFTPGVIGGNTGLNIIAPYWADVDTSVDVPGVNDGVFWDFKPGRDSIAFTWNQVGYFNGHTDLLNTFQLELIDRGAGAVEIIFRYSAVSWTTGDSSGGTGGLGGNVARAGFTLGGTYFELPSSGSQAAMLNLDSQDGNLGVTGVWQFFLQDGTPSGFGTTAADSFVGTTRRDIWFGLAGNDTAQGMGTGDVLYGNAGNDSLLGQSGNDRLYGDFGADRLFGGIGDDLLNGGAGNDLLAGGDGLDRAEFLSSAAQDMEVNLRLGTAIGMGTDTLGSIEHVTTGAGADRVIGSAGNNRISTNGGADRLIGNGGADRLDGGTGNDHLFGGTGADRFLFSRGDGSDTLRDFQDGIDRFEIASGAASFADISVADVGADVRVSFANVVILVRNMAHTAIDASDFVFA</sequence>
<dbReference type="Pfam" id="PF00353">
    <property type="entry name" value="HemolysinCabind"/>
    <property type="match status" value="3"/>
</dbReference>
<reference evidence="4 5" key="1">
    <citation type="submission" date="2020-02" db="EMBL/GenBank/DDBJ databases">
        <authorList>
            <person name="Chen W.-M."/>
        </authorList>
    </citation>
    <scope>NUCLEOTIDE SEQUENCE [LARGE SCALE GENOMIC DNA]</scope>
    <source>
        <strain evidence="4 5">KMS-5</strain>
    </source>
</reference>
<evidence type="ECO:0000256" key="2">
    <source>
        <dbReference type="ARBA" id="ARBA00022525"/>
    </source>
</evidence>
<dbReference type="SMART" id="SM00539">
    <property type="entry name" value="NIDO"/>
    <property type="match status" value="1"/>
</dbReference>
<protein>
    <recommendedName>
        <fullName evidence="3">NIDO domain-containing protein</fullName>
    </recommendedName>
</protein>
<keyword evidence="2" id="KW-0964">Secreted</keyword>
<dbReference type="PRINTS" id="PR00313">
    <property type="entry name" value="CABNDNGRPT"/>
</dbReference>
<dbReference type="AlphaFoldDB" id="A0A6M0QWT5"/>
<dbReference type="RefSeq" id="WP_164627818.1">
    <property type="nucleotide sequence ID" value="NZ_JAAIVJ010000016.1"/>
</dbReference>
<dbReference type="Proteomes" id="UP000477782">
    <property type="component" value="Unassembled WGS sequence"/>
</dbReference>
<dbReference type="InterPro" id="IPR018511">
    <property type="entry name" value="Hemolysin-typ_Ca-bd_CS"/>
</dbReference>
<dbReference type="SUPFAM" id="SSF51120">
    <property type="entry name" value="beta-Roll"/>
    <property type="match status" value="2"/>
</dbReference>
<feature type="domain" description="NIDO" evidence="3">
    <location>
        <begin position="86"/>
        <end position="222"/>
    </location>
</feature>
<dbReference type="InterPro" id="IPR011049">
    <property type="entry name" value="Serralysin-like_metalloprot_C"/>
</dbReference>
<evidence type="ECO:0000313" key="5">
    <source>
        <dbReference type="Proteomes" id="UP000477782"/>
    </source>
</evidence>
<dbReference type="Gene3D" id="2.150.10.10">
    <property type="entry name" value="Serralysin-like metalloprotease, C-terminal"/>
    <property type="match status" value="2"/>
</dbReference>
<proteinExistence type="predicted"/>
<dbReference type="Pfam" id="PF06119">
    <property type="entry name" value="NIDO"/>
    <property type="match status" value="2"/>
</dbReference>
<dbReference type="PANTHER" id="PTHR38340:SF1">
    <property type="entry name" value="S-LAYER PROTEIN"/>
    <property type="match status" value="1"/>
</dbReference>
<keyword evidence="5" id="KW-1185">Reference proteome</keyword>
<dbReference type="PROSITE" id="PS00330">
    <property type="entry name" value="HEMOLYSIN_CALCIUM"/>
    <property type="match status" value="5"/>
</dbReference>
<dbReference type="GO" id="GO:0007160">
    <property type="term" value="P:cell-matrix adhesion"/>
    <property type="evidence" value="ECO:0007669"/>
    <property type="project" value="InterPro"/>
</dbReference>
<dbReference type="InterPro" id="IPR003886">
    <property type="entry name" value="NIDO_dom"/>
</dbReference>
<dbReference type="InterPro" id="IPR050557">
    <property type="entry name" value="RTX_toxin/Mannuronan_C5-epim"/>
</dbReference>
<organism evidence="4 5">
    <name type="scientific">Tabrizicola oligotrophica</name>
    <dbReference type="NCBI Taxonomy" id="2710650"/>
    <lineage>
        <taxon>Bacteria</taxon>
        <taxon>Pseudomonadati</taxon>
        <taxon>Pseudomonadota</taxon>
        <taxon>Alphaproteobacteria</taxon>
        <taxon>Rhodobacterales</taxon>
        <taxon>Paracoccaceae</taxon>
        <taxon>Tabrizicola</taxon>
    </lineage>
</organism>
<dbReference type="GO" id="GO:0005509">
    <property type="term" value="F:calcium ion binding"/>
    <property type="evidence" value="ECO:0007669"/>
    <property type="project" value="InterPro"/>
</dbReference>
<comment type="caution">
    <text evidence="4">The sequence shown here is derived from an EMBL/GenBank/DDBJ whole genome shotgun (WGS) entry which is preliminary data.</text>
</comment>
<comment type="subcellular location">
    <subcellularLocation>
        <location evidence="1">Secreted</location>
    </subcellularLocation>
</comment>
<dbReference type="EMBL" id="JAAIVJ010000016">
    <property type="protein sequence ID" value="NEY91946.1"/>
    <property type="molecule type" value="Genomic_DNA"/>
</dbReference>
<name>A0A6M0QWT5_9RHOB</name>